<reference evidence="5 6" key="1">
    <citation type="submission" date="2024-06" db="EMBL/GenBank/DDBJ databases">
        <title>The Natural Products Discovery Center: Release of the First 8490 Sequenced Strains for Exploring Actinobacteria Biosynthetic Diversity.</title>
        <authorList>
            <person name="Kalkreuter E."/>
            <person name="Kautsar S.A."/>
            <person name="Yang D."/>
            <person name="Bader C.D."/>
            <person name="Teijaro C.N."/>
            <person name="Fluegel L."/>
            <person name="Davis C.M."/>
            <person name="Simpson J.R."/>
            <person name="Lauterbach L."/>
            <person name="Steele A.D."/>
            <person name="Gui C."/>
            <person name="Meng S."/>
            <person name="Li G."/>
            <person name="Viehrig K."/>
            <person name="Ye F."/>
            <person name="Su P."/>
            <person name="Kiefer A.F."/>
            <person name="Nichols A."/>
            <person name="Cepeda A.J."/>
            <person name="Yan W."/>
            <person name="Fan B."/>
            <person name="Jiang Y."/>
            <person name="Adhikari A."/>
            <person name="Zheng C.-J."/>
            <person name="Schuster L."/>
            <person name="Cowan T.M."/>
            <person name="Smanski M.J."/>
            <person name="Chevrette M.G."/>
            <person name="De Carvalho L.P.S."/>
            <person name="Shen B."/>
        </authorList>
    </citation>
    <scope>NUCLEOTIDE SEQUENCE [LARGE SCALE GENOMIC DNA]</scope>
    <source>
        <strain evidence="5 6">NPDC000634</strain>
    </source>
</reference>
<dbReference type="SUPFAM" id="SSF51905">
    <property type="entry name" value="FAD/NAD(P)-binding domain"/>
    <property type="match status" value="1"/>
</dbReference>
<proteinExistence type="predicted"/>
<keyword evidence="2 5" id="KW-0503">Monooxygenase</keyword>
<sequence length="164" mass="16095">MGKVSTALVIGGGIAGPVTALALRRAGIEATVFESHPSAADGVGAMLSLAPNGIDALRVVGAHTVIEAIGQPVPGVVMADGGGRRLSAFHGFPGLPATRAMARADLFRALADFASADGIHLAHGKRLVAAEDDGDSPSAAPSWGTGACPPDASSGSPGCPAPSR</sequence>
<dbReference type="PANTHER" id="PTHR13789:SF309">
    <property type="entry name" value="PUTATIVE (AFU_ORTHOLOGUE AFUA_6G14510)-RELATED"/>
    <property type="match status" value="1"/>
</dbReference>
<dbReference type="InterPro" id="IPR036188">
    <property type="entry name" value="FAD/NAD-bd_sf"/>
</dbReference>
<feature type="compositionally biased region" description="Low complexity" evidence="3">
    <location>
        <begin position="146"/>
        <end position="158"/>
    </location>
</feature>
<dbReference type="GO" id="GO:0004497">
    <property type="term" value="F:monooxygenase activity"/>
    <property type="evidence" value="ECO:0007669"/>
    <property type="project" value="UniProtKB-KW"/>
</dbReference>
<dbReference type="EMBL" id="JBEPCU010000243">
    <property type="protein sequence ID" value="MER6978513.1"/>
    <property type="molecule type" value="Genomic_DNA"/>
</dbReference>
<comment type="caution">
    <text evidence="5">The sequence shown here is derived from an EMBL/GenBank/DDBJ whole genome shotgun (WGS) entry which is preliminary data.</text>
</comment>
<keyword evidence="1" id="KW-0560">Oxidoreductase</keyword>
<feature type="region of interest" description="Disordered" evidence="3">
    <location>
        <begin position="131"/>
        <end position="164"/>
    </location>
</feature>
<dbReference type="RefSeq" id="WP_244217258.1">
    <property type="nucleotide sequence ID" value="NZ_MUBM01000151.1"/>
</dbReference>
<feature type="domain" description="FAD-binding" evidence="4">
    <location>
        <begin position="6"/>
        <end position="139"/>
    </location>
</feature>
<evidence type="ECO:0000313" key="6">
    <source>
        <dbReference type="Proteomes" id="UP001458415"/>
    </source>
</evidence>
<name>A0ABV1W411_9ACTN</name>
<dbReference type="InterPro" id="IPR050493">
    <property type="entry name" value="FAD-dep_Monooxygenase_BioMet"/>
</dbReference>
<accession>A0ABV1W411</accession>
<evidence type="ECO:0000313" key="5">
    <source>
        <dbReference type="EMBL" id="MER6978513.1"/>
    </source>
</evidence>
<evidence type="ECO:0000256" key="3">
    <source>
        <dbReference type="SAM" id="MobiDB-lite"/>
    </source>
</evidence>
<dbReference type="InterPro" id="IPR002938">
    <property type="entry name" value="FAD-bd"/>
</dbReference>
<protein>
    <submittedName>
        <fullName evidence="5">FAD-dependent monooxygenase</fullName>
    </submittedName>
</protein>
<evidence type="ECO:0000256" key="2">
    <source>
        <dbReference type="ARBA" id="ARBA00023033"/>
    </source>
</evidence>
<evidence type="ECO:0000256" key="1">
    <source>
        <dbReference type="ARBA" id="ARBA00023002"/>
    </source>
</evidence>
<keyword evidence="6" id="KW-1185">Reference proteome</keyword>
<dbReference type="Gene3D" id="3.50.50.60">
    <property type="entry name" value="FAD/NAD(P)-binding domain"/>
    <property type="match status" value="1"/>
</dbReference>
<dbReference type="Pfam" id="PF01494">
    <property type="entry name" value="FAD_binding_3"/>
    <property type="match status" value="1"/>
</dbReference>
<evidence type="ECO:0000259" key="4">
    <source>
        <dbReference type="Pfam" id="PF01494"/>
    </source>
</evidence>
<dbReference type="PANTHER" id="PTHR13789">
    <property type="entry name" value="MONOOXYGENASE"/>
    <property type="match status" value="1"/>
</dbReference>
<gene>
    <name evidence="5" type="ORF">ABT317_16230</name>
</gene>
<dbReference type="Proteomes" id="UP001458415">
    <property type="component" value="Unassembled WGS sequence"/>
</dbReference>
<organism evidence="5 6">
    <name type="scientific">Streptomyces carpinensis</name>
    <dbReference type="NCBI Taxonomy" id="66369"/>
    <lineage>
        <taxon>Bacteria</taxon>
        <taxon>Bacillati</taxon>
        <taxon>Actinomycetota</taxon>
        <taxon>Actinomycetes</taxon>
        <taxon>Kitasatosporales</taxon>
        <taxon>Streptomycetaceae</taxon>
        <taxon>Streptomyces</taxon>
    </lineage>
</organism>